<evidence type="ECO:0000313" key="1">
    <source>
        <dbReference type="EMBL" id="ABY33879.1"/>
    </source>
</evidence>
<dbReference type="Gene3D" id="2.60.120.560">
    <property type="entry name" value="Exo-inulinase, domain 1"/>
    <property type="match status" value="1"/>
</dbReference>
<sequence>MWYRQPHLLLTSLLLVMVAVFGGFWLALRPGQAEEGGPILQYPPEPPAPTIGPNPTVPAGLATGPLFVADFATTDSLAAWQSVALDFVLTEDTPNWVIDNGRLRQDFAGELRNSSLAQVALLAAAPVVGDGVVRVSFYDEFNGVAGIVARYQGEVGYEASYYRVRLLKREYEATPKYVLEKVVDGVATPLATVEGPGFAPRQWHVIELELRGGMLQVRLDGKLLMEVTDGQPLPAGQAGVYTRAIGGMLFDDVIIAP</sequence>
<organism evidence="1 2">
    <name type="scientific">Chloroflexus aurantiacus (strain ATCC 29366 / DSM 635 / J-10-fl)</name>
    <dbReference type="NCBI Taxonomy" id="324602"/>
    <lineage>
        <taxon>Bacteria</taxon>
        <taxon>Bacillati</taxon>
        <taxon>Chloroflexota</taxon>
        <taxon>Chloroflexia</taxon>
        <taxon>Chloroflexales</taxon>
        <taxon>Chloroflexineae</taxon>
        <taxon>Chloroflexaceae</taxon>
        <taxon>Chloroflexus</taxon>
    </lineage>
</organism>
<evidence type="ECO:0000313" key="2">
    <source>
        <dbReference type="Proteomes" id="UP000002008"/>
    </source>
</evidence>
<evidence type="ECO:0008006" key="3">
    <source>
        <dbReference type="Google" id="ProtNLM"/>
    </source>
</evidence>
<dbReference type="EMBL" id="CP000909">
    <property type="protein sequence ID" value="ABY33879.1"/>
    <property type="molecule type" value="Genomic_DNA"/>
</dbReference>
<dbReference type="EnsemblBacteria" id="ABY33879">
    <property type="protein sequence ID" value="ABY33879"/>
    <property type="gene ID" value="Caur_0639"/>
</dbReference>
<gene>
    <name evidence="1" type="ordered locus">Caur_0639</name>
</gene>
<dbReference type="PATRIC" id="fig|324602.8.peg.733"/>
<dbReference type="RefSeq" id="WP_012256535.1">
    <property type="nucleotide sequence ID" value="NC_010175.1"/>
</dbReference>
<keyword evidence="2" id="KW-1185">Reference proteome</keyword>
<dbReference type="InParanoid" id="A9WFE1"/>
<reference evidence="2" key="1">
    <citation type="journal article" date="2011" name="BMC Genomics">
        <title>Complete genome sequence of the filamentous anoxygenic phototrophic bacterium Chloroflexus aurantiacus.</title>
        <authorList>
            <person name="Tang K.H."/>
            <person name="Barry K."/>
            <person name="Chertkov O."/>
            <person name="Dalin E."/>
            <person name="Han C.S."/>
            <person name="Hauser L.J."/>
            <person name="Honchak B.M."/>
            <person name="Karbach L.E."/>
            <person name="Land M.L."/>
            <person name="Lapidus A."/>
            <person name="Larimer F.W."/>
            <person name="Mikhailova N."/>
            <person name="Pitluck S."/>
            <person name="Pierson B.K."/>
            <person name="Blankenship R.E."/>
        </authorList>
    </citation>
    <scope>NUCLEOTIDE SEQUENCE [LARGE SCALE GENOMIC DNA]</scope>
    <source>
        <strain evidence="2">ATCC 29366 / DSM 635 / J-10-fl</strain>
    </source>
</reference>
<dbReference type="HOGENOM" id="CLU_1089419_0_0_0"/>
<dbReference type="KEGG" id="cau:Caur_0639"/>
<dbReference type="AlphaFoldDB" id="A9WFE1"/>
<protein>
    <recommendedName>
        <fullName evidence="3">3-keto-disaccharide hydrolase domain-containing protein</fullName>
    </recommendedName>
</protein>
<dbReference type="STRING" id="324602.Caur_0639"/>
<proteinExistence type="predicted"/>
<accession>A9WFE1</accession>
<name>A9WFE1_CHLAA</name>
<dbReference type="Proteomes" id="UP000002008">
    <property type="component" value="Chromosome"/>
</dbReference>